<evidence type="ECO:0008006" key="4">
    <source>
        <dbReference type="Google" id="ProtNLM"/>
    </source>
</evidence>
<reference evidence="2 3" key="1">
    <citation type="submission" date="2019-07" db="EMBL/GenBank/DDBJ databases">
        <authorList>
            <person name="Zhao L.H."/>
        </authorList>
    </citation>
    <scope>NUCLEOTIDE SEQUENCE [LARGE SCALE GENOMIC DNA]</scope>
    <source>
        <strain evidence="2 3">Co35</strain>
    </source>
</reference>
<dbReference type="InterPro" id="IPR009310">
    <property type="entry name" value="BphX"/>
</dbReference>
<dbReference type="Proteomes" id="UP000316988">
    <property type="component" value="Unassembled WGS sequence"/>
</dbReference>
<gene>
    <name evidence="2" type="ORF">FNM00_01670</name>
</gene>
<keyword evidence="1" id="KW-0472">Membrane</keyword>
<dbReference type="EMBL" id="VLNT01000001">
    <property type="protein sequence ID" value="TSD68329.1"/>
    <property type="molecule type" value="Genomic_DNA"/>
</dbReference>
<comment type="caution">
    <text evidence="2">The sequence shown here is derived from an EMBL/GenBank/DDBJ whole genome shotgun (WGS) entry which is preliminary data.</text>
</comment>
<sequence>MRPLTAWMRAVGVLYLVLGATWFPGIAERMLDSRIPGFDAPADGVAARGYTDWMFGFGIDLFVIGVFLIAASRRPERASVLVWLVIALSATRGIGLDLYHISMGYPVVSMVAFIALHTAIIASGVWALRAQERAPATAGETA</sequence>
<dbReference type="OrthoDB" id="5069233at2"/>
<evidence type="ECO:0000313" key="3">
    <source>
        <dbReference type="Proteomes" id="UP000316988"/>
    </source>
</evidence>
<feature type="transmembrane region" description="Helical" evidence="1">
    <location>
        <begin position="53"/>
        <end position="71"/>
    </location>
</feature>
<evidence type="ECO:0000313" key="2">
    <source>
        <dbReference type="EMBL" id="TSD68329.1"/>
    </source>
</evidence>
<keyword evidence="1" id="KW-1133">Transmembrane helix</keyword>
<feature type="transmembrane region" description="Helical" evidence="1">
    <location>
        <begin position="80"/>
        <end position="101"/>
    </location>
</feature>
<evidence type="ECO:0000256" key="1">
    <source>
        <dbReference type="SAM" id="Phobius"/>
    </source>
</evidence>
<organism evidence="2 3">
    <name type="scientific">Aeromicrobium piscarium</name>
    <dbReference type="NCBI Taxonomy" id="2590901"/>
    <lineage>
        <taxon>Bacteria</taxon>
        <taxon>Bacillati</taxon>
        <taxon>Actinomycetota</taxon>
        <taxon>Actinomycetes</taxon>
        <taxon>Propionibacteriales</taxon>
        <taxon>Nocardioidaceae</taxon>
        <taxon>Aeromicrobium</taxon>
    </lineage>
</organism>
<dbReference type="Pfam" id="PF06139">
    <property type="entry name" value="BphX"/>
    <property type="match status" value="1"/>
</dbReference>
<dbReference type="AlphaFoldDB" id="A0A554SPZ0"/>
<keyword evidence="1" id="KW-0812">Transmembrane</keyword>
<name>A0A554SPZ0_9ACTN</name>
<protein>
    <recommendedName>
        <fullName evidence="4">DUF4345 domain-containing protein</fullName>
    </recommendedName>
</protein>
<dbReference type="RefSeq" id="WP_143911277.1">
    <property type="nucleotide sequence ID" value="NZ_VLNT01000001.1"/>
</dbReference>
<accession>A0A554SPZ0</accession>
<keyword evidence="3" id="KW-1185">Reference proteome</keyword>
<feature type="transmembrane region" description="Helical" evidence="1">
    <location>
        <begin position="107"/>
        <end position="128"/>
    </location>
</feature>
<proteinExistence type="predicted"/>